<evidence type="ECO:0000256" key="2">
    <source>
        <dbReference type="ARBA" id="ARBA00005314"/>
    </source>
</evidence>
<feature type="domain" description="G-protein coupled receptors family 2 profile 2" evidence="13">
    <location>
        <begin position="118"/>
        <end position="453"/>
    </location>
</feature>
<dbReference type="InterPro" id="IPR050332">
    <property type="entry name" value="GPCR_2"/>
</dbReference>
<name>A0A2T7PGI3_POMCA</name>
<feature type="transmembrane region" description="Helical" evidence="11">
    <location>
        <begin position="120"/>
        <end position="142"/>
    </location>
</feature>
<feature type="transmembrane region" description="Helical" evidence="11">
    <location>
        <begin position="396"/>
        <end position="418"/>
    </location>
</feature>
<dbReference type="Proteomes" id="UP000245119">
    <property type="component" value="Linkage Group LG4"/>
</dbReference>
<accession>A0A2T7PGI3</accession>
<dbReference type="Gene3D" id="1.20.1070.10">
    <property type="entry name" value="Rhodopsin 7-helix transmembrane proteins"/>
    <property type="match status" value="1"/>
</dbReference>
<evidence type="ECO:0000256" key="9">
    <source>
        <dbReference type="ARBA" id="ARBA00023180"/>
    </source>
</evidence>
<dbReference type="GO" id="GO:0007188">
    <property type="term" value="P:adenylate cyclase-modulating G protein-coupled receptor signaling pathway"/>
    <property type="evidence" value="ECO:0007669"/>
    <property type="project" value="TreeGrafter"/>
</dbReference>
<dbReference type="InterPro" id="IPR000832">
    <property type="entry name" value="GPCR_2_secretin-like"/>
</dbReference>
<keyword evidence="9" id="KW-0325">Glycoprotein</keyword>
<dbReference type="PANTHER" id="PTHR45620">
    <property type="entry name" value="PDF RECEPTOR-LIKE PROTEIN-RELATED"/>
    <property type="match status" value="1"/>
</dbReference>
<feature type="transmembrane region" description="Helical" evidence="11">
    <location>
        <begin position="277"/>
        <end position="295"/>
    </location>
</feature>
<evidence type="ECO:0000256" key="3">
    <source>
        <dbReference type="ARBA" id="ARBA00022475"/>
    </source>
</evidence>
<evidence type="ECO:0000313" key="15">
    <source>
        <dbReference type="Proteomes" id="UP000245119"/>
    </source>
</evidence>
<dbReference type="GO" id="GO:0007166">
    <property type="term" value="P:cell surface receptor signaling pathway"/>
    <property type="evidence" value="ECO:0007669"/>
    <property type="project" value="InterPro"/>
</dbReference>
<dbReference type="PROSITE" id="PS50227">
    <property type="entry name" value="G_PROTEIN_RECEP_F2_3"/>
    <property type="match status" value="1"/>
</dbReference>
<evidence type="ECO:0000259" key="12">
    <source>
        <dbReference type="PROSITE" id="PS50227"/>
    </source>
</evidence>
<comment type="similarity">
    <text evidence="2">Belongs to the G-protein coupled receptor 2 family.</text>
</comment>
<feature type="transmembrane region" description="Helical" evidence="11">
    <location>
        <begin position="430"/>
        <end position="452"/>
    </location>
</feature>
<dbReference type="EMBL" id="PZQS01000004">
    <property type="protein sequence ID" value="PVD32538.1"/>
    <property type="molecule type" value="Genomic_DNA"/>
</dbReference>
<dbReference type="InterPro" id="IPR017983">
    <property type="entry name" value="GPCR_2_secretin-like_CS"/>
</dbReference>
<keyword evidence="6" id="KW-0297">G-protein coupled receptor</keyword>
<dbReference type="PROSITE" id="PS00649">
    <property type="entry name" value="G_PROTEIN_RECEP_F2_1"/>
    <property type="match status" value="1"/>
</dbReference>
<sequence>MCSAEWDGLLCWPPTLSGASIKQPCPAVHNLDPNQYAYKVCLSNATWHRTTDYSRCLSHLAAALTNLPDLDLLRDRPDSEVTTQVTQEVNSTTHALSTSTTEAVVEGVVDIVNFAATDDLVATVSHGLSLLCLLFAFLTWLSLRLSDRLATRRYIVLVATFLAALLFHLLVLVTRCQSLALSWSTDELTEHDTANISSDHHHDINSRWSHRHAKPSTPRAPLSGYKDDNFPLPDDQVYAVSRVTSGQRTSAAGMRQQAEGVHTLCQVGRVLFHLADISVYSFAFALSLYYTVVVLGRKLTLNKLLTLFLLALGLPTVFVVFTILLYIFLPLGATTTTFTCTIYALEDEFHWATTGPKLLCLVLSLCLMTVCTYSFLRLHFPALHTSSETLYARQGVFKLLVFLVVASVVELLFLVTQYQDMHGHTTSPSLWLASTALSGVKGSLLALMLCFLDSEILHGSCCPTSDNVRESTVVLGERNSQDKGCDELLHTGEKKTAQVDFLTKPSAGQTSVTGYPGQGDRV</sequence>
<evidence type="ECO:0000256" key="6">
    <source>
        <dbReference type="ARBA" id="ARBA00023040"/>
    </source>
</evidence>
<organism evidence="14 15">
    <name type="scientific">Pomacea canaliculata</name>
    <name type="common">Golden apple snail</name>
    <dbReference type="NCBI Taxonomy" id="400727"/>
    <lineage>
        <taxon>Eukaryota</taxon>
        <taxon>Metazoa</taxon>
        <taxon>Spiralia</taxon>
        <taxon>Lophotrochozoa</taxon>
        <taxon>Mollusca</taxon>
        <taxon>Gastropoda</taxon>
        <taxon>Caenogastropoda</taxon>
        <taxon>Architaenioglossa</taxon>
        <taxon>Ampullarioidea</taxon>
        <taxon>Ampullariidae</taxon>
        <taxon>Pomacea</taxon>
    </lineage>
</organism>
<dbReference type="Gene3D" id="4.10.1240.10">
    <property type="entry name" value="GPCR, family 2, extracellular hormone receptor domain"/>
    <property type="match status" value="1"/>
</dbReference>
<dbReference type="SUPFAM" id="SSF111418">
    <property type="entry name" value="Hormone receptor domain"/>
    <property type="match status" value="1"/>
</dbReference>
<evidence type="ECO:0008006" key="16">
    <source>
        <dbReference type="Google" id="ProtNLM"/>
    </source>
</evidence>
<reference evidence="14 15" key="1">
    <citation type="submission" date="2018-04" db="EMBL/GenBank/DDBJ databases">
        <title>The genome of golden apple snail Pomacea canaliculata provides insight into stress tolerance and invasive adaptation.</title>
        <authorList>
            <person name="Liu C."/>
            <person name="Liu B."/>
            <person name="Ren Y."/>
            <person name="Zhang Y."/>
            <person name="Wang H."/>
            <person name="Li S."/>
            <person name="Jiang F."/>
            <person name="Yin L."/>
            <person name="Zhang G."/>
            <person name="Qian W."/>
            <person name="Fan W."/>
        </authorList>
    </citation>
    <scope>NUCLEOTIDE SEQUENCE [LARGE SCALE GENOMIC DNA]</scope>
    <source>
        <strain evidence="14">SZHN2017</strain>
        <tissue evidence="14">Muscle</tissue>
    </source>
</reference>
<dbReference type="InterPro" id="IPR017981">
    <property type="entry name" value="GPCR_2-like_7TM"/>
</dbReference>
<protein>
    <recommendedName>
        <fullName evidence="16">G-protein coupled receptors family 2 profile 1 domain-containing protein</fullName>
    </recommendedName>
</protein>
<dbReference type="InterPro" id="IPR036445">
    <property type="entry name" value="GPCR_2_extracell_dom_sf"/>
</dbReference>
<evidence type="ECO:0000256" key="1">
    <source>
        <dbReference type="ARBA" id="ARBA00004651"/>
    </source>
</evidence>
<dbReference type="PROSITE" id="PS50261">
    <property type="entry name" value="G_PROTEIN_RECEP_F2_4"/>
    <property type="match status" value="1"/>
</dbReference>
<evidence type="ECO:0000313" key="14">
    <source>
        <dbReference type="EMBL" id="PVD32538.1"/>
    </source>
</evidence>
<dbReference type="InterPro" id="IPR001879">
    <property type="entry name" value="GPCR_2_extracellular_dom"/>
</dbReference>
<dbReference type="SMART" id="SM00008">
    <property type="entry name" value="HormR"/>
    <property type="match status" value="1"/>
</dbReference>
<comment type="subcellular location">
    <subcellularLocation>
        <location evidence="1">Cell membrane</location>
        <topology evidence="1">Multi-pass membrane protein</topology>
    </subcellularLocation>
</comment>
<comment type="caution">
    <text evidence="14">The sequence shown here is derived from an EMBL/GenBank/DDBJ whole genome shotgun (WGS) entry which is preliminary data.</text>
</comment>
<evidence type="ECO:0000256" key="10">
    <source>
        <dbReference type="ARBA" id="ARBA00023224"/>
    </source>
</evidence>
<evidence type="ECO:0000256" key="4">
    <source>
        <dbReference type="ARBA" id="ARBA00022692"/>
    </source>
</evidence>
<proteinExistence type="inferred from homology"/>
<feature type="transmembrane region" description="Helical" evidence="11">
    <location>
        <begin position="154"/>
        <end position="173"/>
    </location>
</feature>
<feature type="domain" description="G-protein coupled receptors family 2 profile 1" evidence="12">
    <location>
        <begin position="1"/>
        <end position="60"/>
    </location>
</feature>
<feature type="transmembrane region" description="Helical" evidence="11">
    <location>
        <begin position="355"/>
        <end position="376"/>
    </location>
</feature>
<keyword evidence="10" id="KW-0807">Transducer</keyword>
<evidence type="ECO:0000259" key="13">
    <source>
        <dbReference type="PROSITE" id="PS50261"/>
    </source>
</evidence>
<dbReference type="Pfam" id="PF02793">
    <property type="entry name" value="HRM"/>
    <property type="match status" value="1"/>
</dbReference>
<dbReference type="GO" id="GO:0008528">
    <property type="term" value="F:G protein-coupled peptide receptor activity"/>
    <property type="evidence" value="ECO:0007669"/>
    <property type="project" value="TreeGrafter"/>
</dbReference>
<dbReference type="PRINTS" id="PR00249">
    <property type="entry name" value="GPCRSECRETIN"/>
</dbReference>
<keyword evidence="5 11" id="KW-1133">Transmembrane helix</keyword>
<evidence type="ECO:0000256" key="7">
    <source>
        <dbReference type="ARBA" id="ARBA00023136"/>
    </source>
</evidence>
<gene>
    <name evidence="14" type="ORF">C0Q70_07978</name>
</gene>
<evidence type="ECO:0000256" key="5">
    <source>
        <dbReference type="ARBA" id="ARBA00022989"/>
    </source>
</evidence>
<keyword evidence="15" id="KW-1185">Reference proteome</keyword>
<keyword evidence="7 11" id="KW-0472">Membrane</keyword>
<keyword evidence="4 11" id="KW-0812">Transmembrane</keyword>
<dbReference type="GO" id="GO:0005886">
    <property type="term" value="C:plasma membrane"/>
    <property type="evidence" value="ECO:0007669"/>
    <property type="project" value="UniProtKB-SubCell"/>
</dbReference>
<keyword evidence="8" id="KW-0675">Receptor</keyword>
<dbReference type="OrthoDB" id="5967113at2759"/>
<evidence type="ECO:0000256" key="8">
    <source>
        <dbReference type="ARBA" id="ARBA00023170"/>
    </source>
</evidence>
<keyword evidence="3" id="KW-1003">Cell membrane</keyword>
<dbReference type="AlphaFoldDB" id="A0A2T7PGI3"/>
<feature type="transmembrane region" description="Helical" evidence="11">
    <location>
        <begin position="307"/>
        <end position="329"/>
    </location>
</feature>
<evidence type="ECO:0000256" key="11">
    <source>
        <dbReference type="SAM" id="Phobius"/>
    </source>
</evidence>